<evidence type="ECO:0000256" key="2">
    <source>
        <dbReference type="ARBA" id="ARBA00022692"/>
    </source>
</evidence>
<protein>
    <recommendedName>
        <fullName evidence="9">Auxin efflux carrier</fullName>
    </recommendedName>
</protein>
<gene>
    <name evidence="7" type="ORF">N658DRAFT_433556</name>
</gene>
<reference evidence="7" key="1">
    <citation type="journal article" date="2023" name="Mol. Phylogenet. Evol.">
        <title>Genome-scale phylogeny and comparative genomics of the fungal order Sordariales.</title>
        <authorList>
            <person name="Hensen N."/>
            <person name="Bonometti L."/>
            <person name="Westerberg I."/>
            <person name="Brannstrom I.O."/>
            <person name="Guillou S."/>
            <person name="Cros-Aarteil S."/>
            <person name="Calhoun S."/>
            <person name="Haridas S."/>
            <person name="Kuo A."/>
            <person name="Mondo S."/>
            <person name="Pangilinan J."/>
            <person name="Riley R."/>
            <person name="LaButti K."/>
            <person name="Andreopoulos B."/>
            <person name="Lipzen A."/>
            <person name="Chen C."/>
            <person name="Yan M."/>
            <person name="Daum C."/>
            <person name="Ng V."/>
            <person name="Clum A."/>
            <person name="Steindorff A."/>
            <person name="Ohm R.A."/>
            <person name="Martin F."/>
            <person name="Silar P."/>
            <person name="Natvig D.O."/>
            <person name="Lalanne C."/>
            <person name="Gautier V."/>
            <person name="Ament-Velasquez S.L."/>
            <person name="Kruys A."/>
            <person name="Hutchinson M.I."/>
            <person name="Powell A.J."/>
            <person name="Barry K."/>
            <person name="Miller A.N."/>
            <person name="Grigoriev I.V."/>
            <person name="Debuchy R."/>
            <person name="Gladieux P."/>
            <person name="Hiltunen Thoren M."/>
            <person name="Johannesson H."/>
        </authorList>
    </citation>
    <scope>NUCLEOTIDE SEQUENCE</scope>
    <source>
        <strain evidence="7">CBS 757.83</strain>
    </source>
</reference>
<sequence length="453" mass="49671">MAAGLFESFVAAVQASLSVLLVMCYGGLAAHLNIINRSHLRPISKLCVRIFLPALLITKVGSELDLDKVDRYAVILIWAVVCHAVSFLLGMLGHRGLGMPEWTAPSILISNTTSYPLLLVSALRETGILDSIVVADETTEEAIERAKSYFLIFSTVSNLVTFAVGPRLIDSEHAPEDDEEDSGKDDNPHGNSHGDAHPTPDVEANEQTRLLESHHRPALPVRRSTFFLSQTGEANRVPKPDRRRPWFVPHKRWDRLTPRVKWWLLFVYDIFNAPLLGAVVGAVLGLVPALHRAFFDSTHEGGIFTAWFTSSLKSVGGLFVSLPVVVAGITLFCSTREAKGHHESPVRDIPWPTVAYILFARFVAWPVMSVGAIYLLASRTGLLGSDPILWFSLAIMPCGPSAMKLLTMVQMAEGSRESEKHISRLLTISYLISPLLSLTVAGSLLASQAAIKK</sequence>
<keyword evidence="4 6" id="KW-0472">Membrane</keyword>
<dbReference type="GO" id="GO:0055085">
    <property type="term" value="P:transmembrane transport"/>
    <property type="evidence" value="ECO:0007669"/>
    <property type="project" value="InterPro"/>
</dbReference>
<feature type="transmembrane region" description="Helical" evidence="6">
    <location>
        <begin position="428"/>
        <end position="451"/>
    </location>
</feature>
<evidence type="ECO:0000313" key="8">
    <source>
        <dbReference type="Proteomes" id="UP001305647"/>
    </source>
</evidence>
<keyword evidence="3 6" id="KW-1133">Transmembrane helix</keyword>
<keyword evidence="8" id="KW-1185">Reference proteome</keyword>
<accession>A0AAN6SYN1</accession>
<proteinExistence type="predicted"/>
<feature type="transmembrane region" description="Helical" evidence="6">
    <location>
        <begin position="388"/>
        <end position="407"/>
    </location>
</feature>
<comment type="subcellular location">
    <subcellularLocation>
        <location evidence="1">Membrane</location>
        <topology evidence="1">Multi-pass membrane protein</topology>
    </subcellularLocation>
</comment>
<keyword evidence="2 6" id="KW-0812">Transmembrane</keyword>
<feature type="region of interest" description="Disordered" evidence="5">
    <location>
        <begin position="170"/>
        <end position="201"/>
    </location>
</feature>
<evidence type="ECO:0000256" key="1">
    <source>
        <dbReference type="ARBA" id="ARBA00004141"/>
    </source>
</evidence>
<dbReference type="Proteomes" id="UP001305647">
    <property type="component" value="Unassembled WGS sequence"/>
</dbReference>
<comment type="caution">
    <text evidence="7">The sequence shown here is derived from an EMBL/GenBank/DDBJ whole genome shotgun (WGS) entry which is preliminary data.</text>
</comment>
<dbReference type="GO" id="GO:0016020">
    <property type="term" value="C:membrane"/>
    <property type="evidence" value="ECO:0007669"/>
    <property type="project" value="UniProtKB-SubCell"/>
</dbReference>
<dbReference type="PANTHER" id="PTHR31794">
    <property type="entry name" value="AUXIN EFFLUX TRANSPORTER FAMILY PROTEIN (EUROFUNG)"/>
    <property type="match status" value="1"/>
</dbReference>
<feature type="transmembrane region" description="Helical" evidence="6">
    <location>
        <begin position="315"/>
        <end position="333"/>
    </location>
</feature>
<dbReference type="GO" id="GO:0005783">
    <property type="term" value="C:endoplasmic reticulum"/>
    <property type="evidence" value="ECO:0007669"/>
    <property type="project" value="TreeGrafter"/>
</dbReference>
<feature type="transmembrane region" description="Helical" evidence="6">
    <location>
        <begin position="262"/>
        <end position="287"/>
    </location>
</feature>
<evidence type="ECO:0000256" key="3">
    <source>
        <dbReference type="ARBA" id="ARBA00022989"/>
    </source>
</evidence>
<dbReference type="Pfam" id="PF03547">
    <property type="entry name" value="Mem_trans"/>
    <property type="match status" value="1"/>
</dbReference>
<dbReference type="AlphaFoldDB" id="A0AAN6SYN1"/>
<name>A0AAN6SYN1_9PEZI</name>
<organism evidence="7 8">
    <name type="scientific">Parathielavia hyrcaniae</name>
    <dbReference type="NCBI Taxonomy" id="113614"/>
    <lineage>
        <taxon>Eukaryota</taxon>
        <taxon>Fungi</taxon>
        <taxon>Dikarya</taxon>
        <taxon>Ascomycota</taxon>
        <taxon>Pezizomycotina</taxon>
        <taxon>Sordariomycetes</taxon>
        <taxon>Sordariomycetidae</taxon>
        <taxon>Sordariales</taxon>
        <taxon>Chaetomiaceae</taxon>
        <taxon>Parathielavia</taxon>
    </lineage>
</organism>
<feature type="transmembrane region" description="Helical" evidence="6">
    <location>
        <begin position="354"/>
        <end position="376"/>
    </location>
</feature>
<feature type="transmembrane region" description="Helical" evidence="6">
    <location>
        <begin position="12"/>
        <end position="34"/>
    </location>
</feature>
<evidence type="ECO:0000313" key="7">
    <source>
        <dbReference type="EMBL" id="KAK4097677.1"/>
    </source>
</evidence>
<dbReference type="PANTHER" id="PTHR31794:SF4">
    <property type="entry name" value="AUXIN EFFLUX TRANSPORTER FAMILY PROTEIN (EUROFUNG)"/>
    <property type="match status" value="1"/>
</dbReference>
<feature type="compositionally biased region" description="Basic and acidic residues" evidence="5">
    <location>
        <begin position="184"/>
        <end position="200"/>
    </location>
</feature>
<dbReference type="InterPro" id="IPR004776">
    <property type="entry name" value="Mem_transp_PIN-like"/>
</dbReference>
<feature type="transmembrane region" description="Helical" evidence="6">
    <location>
        <begin position="72"/>
        <end position="92"/>
    </location>
</feature>
<dbReference type="EMBL" id="MU863670">
    <property type="protein sequence ID" value="KAK4097677.1"/>
    <property type="molecule type" value="Genomic_DNA"/>
</dbReference>
<reference evidence="7" key="2">
    <citation type="submission" date="2023-05" db="EMBL/GenBank/DDBJ databases">
        <authorList>
            <consortium name="Lawrence Berkeley National Laboratory"/>
            <person name="Steindorff A."/>
            <person name="Hensen N."/>
            <person name="Bonometti L."/>
            <person name="Westerberg I."/>
            <person name="Brannstrom I.O."/>
            <person name="Guillou S."/>
            <person name="Cros-Aarteil S."/>
            <person name="Calhoun S."/>
            <person name="Haridas S."/>
            <person name="Kuo A."/>
            <person name="Mondo S."/>
            <person name="Pangilinan J."/>
            <person name="Riley R."/>
            <person name="Labutti K."/>
            <person name="Andreopoulos B."/>
            <person name="Lipzen A."/>
            <person name="Chen C."/>
            <person name="Yanf M."/>
            <person name="Daum C."/>
            <person name="Ng V."/>
            <person name="Clum A."/>
            <person name="Ohm R."/>
            <person name="Martin F."/>
            <person name="Silar P."/>
            <person name="Natvig D."/>
            <person name="Lalanne C."/>
            <person name="Gautier V."/>
            <person name="Ament-Velasquez S.L."/>
            <person name="Kruys A."/>
            <person name="Hutchinson M.I."/>
            <person name="Powell A.J."/>
            <person name="Barry K."/>
            <person name="Miller A.N."/>
            <person name="Grigoriev I.V."/>
            <person name="Debuchy R."/>
            <person name="Gladieux P."/>
            <person name="Thoren M.H."/>
            <person name="Johannesson H."/>
        </authorList>
    </citation>
    <scope>NUCLEOTIDE SEQUENCE</scope>
    <source>
        <strain evidence="7">CBS 757.83</strain>
    </source>
</reference>
<evidence type="ECO:0000256" key="5">
    <source>
        <dbReference type="SAM" id="MobiDB-lite"/>
    </source>
</evidence>
<evidence type="ECO:0008006" key="9">
    <source>
        <dbReference type="Google" id="ProtNLM"/>
    </source>
</evidence>
<evidence type="ECO:0000256" key="6">
    <source>
        <dbReference type="SAM" id="Phobius"/>
    </source>
</evidence>
<evidence type="ECO:0000256" key="4">
    <source>
        <dbReference type="ARBA" id="ARBA00023136"/>
    </source>
</evidence>